<comment type="subcellular location">
    <subcellularLocation>
        <location evidence="1">Membrane</location>
        <topology evidence="1">Multi-pass membrane protein</topology>
    </subcellularLocation>
</comment>
<dbReference type="AlphaFoldDB" id="A0A2T5LVX8"/>
<feature type="transmembrane region" description="Helical" evidence="6">
    <location>
        <begin position="286"/>
        <end position="304"/>
    </location>
</feature>
<accession>A0A2T5LVX8</accession>
<evidence type="ECO:0000313" key="8">
    <source>
        <dbReference type="EMBL" id="PTU20431.1"/>
    </source>
</evidence>
<feature type="region of interest" description="Disordered" evidence="5">
    <location>
        <begin position="60"/>
        <end position="82"/>
    </location>
</feature>
<name>A0A2T5LVX8_9EURO</name>
<gene>
    <name evidence="8" type="ORF">P175DRAFT_0439885</name>
</gene>
<dbReference type="VEuPathDB" id="FungiDB:P175DRAFT_0439885"/>
<feature type="compositionally biased region" description="Polar residues" evidence="5">
    <location>
        <begin position="69"/>
        <end position="79"/>
    </location>
</feature>
<dbReference type="OrthoDB" id="2566866at2759"/>
<dbReference type="PANTHER" id="PTHR31310">
    <property type="match status" value="1"/>
</dbReference>
<feature type="transmembrane region" description="Helical" evidence="6">
    <location>
        <begin position="25"/>
        <end position="42"/>
    </location>
</feature>
<keyword evidence="4 6" id="KW-0472">Membrane</keyword>
<evidence type="ECO:0000256" key="4">
    <source>
        <dbReference type="ARBA" id="ARBA00023136"/>
    </source>
</evidence>
<evidence type="ECO:0000256" key="3">
    <source>
        <dbReference type="ARBA" id="ARBA00022989"/>
    </source>
</evidence>
<evidence type="ECO:0000259" key="7">
    <source>
        <dbReference type="Pfam" id="PF14378"/>
    </source>
</evidence>
<dbReference type="RefSeq" id="XP_040751823.1">
    <property type="nucleotide sequence ID" value="XM_040893991.1"/>
</dbReference>
<keyword evidence="2 6" id="KW-0812">Transmembrane</keyword>
<evidence type="ECO:0000256" key="5">
    <source>
        <dbReference type="SAM" id="MobiDB-lite"/>
    </source>
</evidence>
<feature type="transmembrane region" description="Helical" evidence="6">
    <location>
        <begin position="344"/>
        <end position="361"/>
    </location>
</feature>
<evidence type="ECO:0000313" key="9">
    <source>
        <dbReference type="Proteomes" id="UP000244073"/>
    </source>
</evidence>
<dbReference type="EMBL" id="MSFN02000005">
    <property type="protein sequence ID" value="PTU20431.1"/>
    <property type="molecule type" value="Genomic_DNA"/>
</dbReference>
<dbReference type="Pfam" id="PF14378">
    <property type="entry name" value="PAP2_3"/>
    <property type="match status" value="2"/>
</dbReference>
<comment type="caution">
    <text evidence="8">The sequence shown here is derived from an EMBL/GenBank/DDBJ whole genome shotgun (WGS) entry which is preliminary data.</text>
</comment>
<feature type="transmembrane region" description="Helical" evidence="6">
    <location>
        <begin position="227"/>
        <end position="245"/>
    </location>
</feature>
<sequence>MSGHAADKIELGKPQFASHSWLEPIVNLQIVVSIMISSLIINRHRALKILSKNQHPTIKVSEPEDVEASPTSSQGQISEKNPPKRRVYGFLAINTPNSSRFARHLHSRVLQKFPFLVEMFYWILNYLFYSCTKVISQHLSPAGRDVVQLAQDHAIGILDFEHHAGFNFVFPIEESDFQAFFLNGHPHWMTFFNRIYSLVHIPGTVLFISWYYWAAPDFEKFAVVRRTMTLGNFIAFLVFCFFPCMPPRLLPESFNFHDTVRQEHAESVWVGGKMVNQLAAMPSLHFTYAFVIGATLIYHSGLGVNCLSRKRTTGSLLTTTLFFVLGIVYPLLVLSVIVATANHYWLDAVAAMISVAFSFYINRIWFILLPLEDLFLWVLRLEKPVPTTGMRHFGAARQARSDHADEELEGLLNRSM</sequence>
<dbReference type="Proteomes" id="UP000244073">
    <property type="component" value="Unassembled WGS sequence"/>
</dbReference>
<evidence type="ECO:0000256" key="2">
    <source>
        <dbReference type="ARBA" id="ARBA00022692"/>
    </source>
</evidence>
<dbReference type="InterPro" id="IPR026841">
    <property type="entry name" value="Aur1/Ipt1"/>
</dbReference>
<protein>
    <recommendedName>
        <fullName evidence="7">Inositolphosphotransferase Aur1/Ipt1 domain-containing protein</fullName>
    </recommendedName>
</protein>
<dbReference type="CDD" id="cd03386">
    <property type="entry name" value="PAP2_Aur1_like"/>
    <property type="match status" value="1"/>
</dbReference>
<feature type="domain" description="Inositolphosphotransferase Aur1/Ipt1" evidence="7">
    <location>
        <begin position="317"/>
        <end position="361"/>
    </location>
</feature>
<evidence type="ECO:0000256" key="1">
    <source>
        <dbReference type="ARBA" id="ARBA00004141"/>
    </source>
</evidence>
<dbReference type="GeneID" id="63810873"/>
<feature type="transmembrane region" description="Helical" evidence="6">
    <location>
        <begin position="316"/>
        <end position="338"/>
    </location>
</feature>
<organism evidence="8 9">
    <name type="scientific">Aspergillus ochraceoroseus IBT 24754</name>
    <dbReference type="NCBI Taxonomy" id="1392256"/>
    <lineage>
        <taxon>Eukaryota</taxon>
        <taxon>Fungi</taxon>
        <taxon>Dikarya</taxon>
        <taxon>Ascomycota</taxon>
        <taxon>Pezizomycotina</taxon>
        <taxon>Eurotiomycetes</taxon>
        <taxon>Eurotiomycetidae</taxon>
        <taxon>Eurotiales</taxon>
        <taxon>Aspergillaceae</taxon>
        <taxon>Aspergillus</taxon>
        <taxon>Aspergillus subgen. Nidulantes</taxon>
    </lineage>
</organism>
<proteinExistence type="predicted"/>
<dbReference type="GO" id="GO:0016020">
    <property type="term" value="C:membrane"/>
    <property type="evidence" value="ECO:0007669"/>
    <property type="project" value="UniProtKB-SubCell"/>
</dbReference>
<dbReference type="InterPro" id="IPR052185">
    <property type="entry name" value="IPC_Synthase-Related"/>
</dbReference>
<feature type="domain" description="Inositolphosphotransferase Aur1/Ipt1" evidence="7">
    <location>
        <begin position="159"/>
        <end position="300"/>
    </location>
</feature>
<reference evidence="8 9" key="1">
    <citation type="journal article" date="2018" name="Proc. Natl. Acad. Sci. U.S.A.">
        <title>Linking secondary metabolites to gene clusters through genome sequencing of six diverse Aspergillus species.</title>
        <authorList>
            <person name="Kaerboelling I."/>
            <person name="Vesth T.C."/>
            <person name="Frisvad J.C."/>
            <person name="Nybo J.L."/>
            <person name="Theobald S."/>
            <person name="Kuo A."/>
            <person name="Bowyer P."/>
            <person name="Matsuda Y."/>
            <person name="Mondo S."/>
            <person name="Lyhne E.K."/>
            <person name="Kogle M.E."/>
            <person name="Clum A."/>
            <person name="Lipzen A."/>
            <person name="Salamov A."/>
            <person name="Ngan C.Y."/>
            <person name="Daum C."/>
            <person name="Chiniquy J."/>
            <person name="Barry K."/>
            <person name="LaButti K."/>
            <person name="Haridas S."/>
            <person name="Simmons B.A."/>
            <person name="Magnuson J.K."/>
            <person name="Mortensen U.H."/>
            <person name="Larsen T.O."/>
            <person name="Grigoriev I.V."/>
            <person name="Baker S.E."/>
            <person name="Andersen M.R."/>
        </authorList>
    </citation>
    <scope>NUCLEOTIDE SEQUENCE [LARGE SCALE GENOMIC DNA]</scope>
    <source>
        <strain evidence="8 9">IBT 24754</strain>
    </source>
</reference>
<feature type="transmembrane region" description="Helical" evidence="6">
    <location>
        <begin position="195"/>
        <end position="215"/>
    </location>
</feature>
<evidence type="ECO:0000256" key="6">
    <source>
        <dbReference type="SAM" id="Phobius"/>
    </source>
</evidence>
<dbReference type="PANTHER" id="PTHR31310:SF10">
    <property type="entry name" value="INOSITOLPHOSPHOTRANSFERASE AUR1_IPT1 DOMAIN-CONTAINING PROTEIN"/>
    <property type="match status" value="1"/>
</dbReference>
<keyword evidence="3 6" id="KW-1133">Transmembrane helix</keyword>